<dbReference type="KEGG" id="bbae:FRD01_16285"/>
<dbReference type="Proteomes" id="UP000321595">
    <property type="component" value="Chromosome"/>
</dbReference>
<dbReference type="EMBL" id="CP042467">
    <property type="protein sequence ID" value="QED28767.1"/>
    <property type="molecule type" value="Genomic_DNA"/>
</dbReference>
<evidence type="ECO:0000313" key="1">
    <source>
        <dbReference type="EMBL" id="QED28767.1"/>
    </source>
</evidence>
<reference evidence="1 2" key="1">
    <citation type="submission" date="2019-08" db="EMBL/GenBank/DDBJ databases">
        <authorList>
            <person name="Liang Q."/>
        </authorList>
    </citation>
    <scope>NUCLEOTIDE SEQUENCE [LARGE SCALE GENOMIC DNA]</scope>
    <source>
        <strain evidence="1 2">V1718</strain>
    </source>
</reference>
<evidence type="ECO:0000313" key="2">
    <source>
        <dbReference type="Proteomes" id="UP000321595"/>
    </source>
</evidence>
<dbReference type="AlphaFoldDB" id="A0A5B8XUF8"/>
<sequence length="71" mass="8165">MKCNRVGVQRLNDGKNDSIDEWLDSWAVEVDGRIFPKDAKRTPFKKKGIAPLFHCQRVVRADIFGQVYGFP</sequence>
<organism evidence="1 2">
    <name type="scientific">Microvenator marinus</name>
    <dbReference type="NCBI Taxonomy" id="2600177"/>
    <lineage>
        <taxon>Bacteria</taxon>
        <taxon>Deltaproteobacteria</taxon>
        <taxon>Bradymonadales</taxon>
        <taxon>Microvenatoraceae</taxon>
        <taxon>Microvenator</taxon>
    </lineage>
</organism>
<accession>A0A5B8XUF8</accession>
<gene>
    <name evidence="1" type="ORF">FRD01_16285</name>
</gene>
<name>A0A5B8XUF8_9DELT</name>
<proteinExistence type="predicted"/>
<keyword evidence="2" id="KW-1185">Reference proteome</keyword>
<dbReference type="RefSeq" id="WP_146961492.1">
    <property type="nucleotide sequence ID" value="NZ_CP042467.1"/>
</dbReference>
<protein>
    <submittedName>
        <fullName evidence="1">Uncharacterized protein</fullName>
    </submittedName>
</protein>